<keyword evidence="3" id="KW-1185">Reference proteome</keyword>
<protein>
    <submittedName>
        <fullName evidence="1">Uncharacterized protein</fullName>
    </submittedName>
</protein>
<reference evidence="2" key="2">
    <citation type="submission" date="2013-07" db="EMBL/GenBank/DDBJ databases">
        <authorList>
            <consortium name="The Broad Institute Genome Sequencing Platform"/>
            <person name="Cuomo C."/>
            <person name="Litvintseva A."/>
            <person name="Chen Y."/>
            <person name="Heitman J."/>
            <person name="Sun S."/>
            <person name="Springer D."/>
            <person name="Dromer F."/>
            <person name="Young S.K."/>
            <person name="Zeng Q."/>
            <person name="Gargeya S."/>
            <person name="Fitzgerald M."/>
            <person name="Abouelleil A."/>
            <person name="Alvarado L."/>
            <person name="Berlin A.M."/>
            <person name="Chapman S.B."/>
            <person name="Dewar J."/>
            <person name="Goldberg J."/>
            <person name="Griggs A."/>
            <person name="Gujja S."/>
            <person name="Hansen M."/>
            <person name="Howarth C."/>
            <person name="Imamovic A."/>
            <person name="Larimer J."/>
            <person name="McCowan C."/>
            <person name="Murphy C."/>
            <person name="Pearson M."/>
            <person name="Priest M."/>
            <person name="Roberts A."/>
            <person name="Saif S."/>
            <person name="Shea T."/>
            <person name="Sykes S."/>
            <person name="Wortman J."/>
            <person name="Nusbaum C."/>
            <person name="Birren B."/>
        </authorList>
    </citation>
    <scope>NUCLEOTIDE SEQUENCE</scope>
    <source>
        <strain evidence="2">CBS 10118</strain>
    </source>
</reference>
<name>A0A1B9FW75_9TREE</name>
<evidence type="ECO:0000313" key="1">
    <source>
        <dbReference type="EMBL" id="OCF23010.1"/>
    </source>
</evidence>
<dbReference type="RefSeq" id="XP_019044080.1">
    <property type="nucleotide sequence ID" value="XM_019193957.1"/>
</dbReference>
<reference evidence="1" key="3">
    <citation type="submission" date="2014-01" db="EMBL/GenBank/DDBJ databases">
        <title>Evolution of pathogenesis and genome organization in the Tremellales.</title>
        <authorList>
            <person name="Cuomo C."/>
            <person name="Litvintseva A."/>
            <person name="Heitman J."/>
            <person name="Chen Y."/>
            <person name="Sun S."/>
            <person name="Springer D."/>
            <person name="Dromer F."/>
            <person name="Young S."/>
            <person name="Zeng Q."/>
            <person name="Chapman S."/>
            <person name="Gujja S."/>
            <person name="Saif S."/>
            <person name="Birren B."/>
        </authorList>
    </citation>
    <scope>NUCLEOTIDE SEQUENCE</scope>
    <source>
        <strain evidence="1">CBS 10118</strain>
    </source>
</reference>
<dbReference type="GeneID" id="30211759"/>
<reference evidence="2" key="4">
    <citation type="submission" date="2024-02" db="EMBL/GenBank/DDBJ databases">
        <title>Comparative genomics of Cryptococcus and Kwoniella reveals pathogenesis evolution and contrasting modes of karyotype evolution via chromosome fusion or intercentromeric recombination.</title>
        <authorList>
            <person name="Coelho M.A."/>
            <person name="David-Palma M."/>
            <person name="Shea T."/>
            <person name="Bowers K."/>
            <person name="McGinley-Smith S."/>
            <person name="Mohammad A.W."/>
            <person name="Gnirke A."/>
            <person name="Yurkov A.M."/>
            <person name="Nowrousian M."/>
            <person name="Sun S."/>
            <person name="Cuomo C.A."/>
            <person name="Heitman J."/>
        </authorList>
    </citation>
    <scope>NUCLEOTIDE SEQUENCE</scope>
    <source>
        <strain evidence="2">CBS 10118</strain>
    </source>
</reference>
<organism evidence="1">
    <name type="scientific">Kwoniella bestiolae CBS 10118</name>
    <dbReference type="NCBI Taxonomy" id="1296100"/>
    <lineage>
        <taxon>Eukaryota</taxon>
        <taxon>Fungi</taxon>
        <taxon>Dikarya</taxon>
        <taxon>Basidiomycota</taxon>
        <taxon>Agaricomycotina</taxon>
        <taxon>Tremellomycetes</taxon>
        <taxon>Tremellales</taxon>
        <taxon>Cryptococcaceae</taxon>
        <taxon>Kwoniella</taxon>
    </lineage>
</organism>
<evidence type="ECO:0000313" key="2">
    <source>
        <dbReference type="EMBL" id="WVW86231.1"/>
    </source>
</evidence>
<proteinExistence type="predicted"/>
<sequence>MEDFELWAAAPVEILQRIVKLRIDFGFPQDYRQYSEGLCMGYWYEFTHLLSKLPNLIELILGPKTPFCAHASAEPGVLINRLEITLDLPNLISFSNVVECIECADSLNCIIQAFKSLRYLKTSSFLRIEEDDLSQYDWYEHDLPNLIEKHCHDHALEAIYVRSISANTISNRGMASLATTRCSKTLNCLMIYPDTPYSGAGDKPYLDCSLDRETQQWNFPLLPSHNMGYEGPEVSTLASPASSWNAEADDAESHVILNREYGLKN</sequence>
<reference evidence="1" key="1">
    <citation type="submission" date="2013-07" db="EMBL/GenBank/DDBJ databases">
        <title>The Genome Sequence of Cryptococcus bestiolae CBS10118.</title>
        <authorList>
            <consortium name="The Broad Institute Genome Sequencing Platform"/>
            <person name="Cuomo C."/>
            <person name="Litvintseva A."/>
            <person name="Chen Y."/>
            <person name="Heitman J."/>
            <person name="Sun S."/>
            <person name="Springer D."/>
            <person name="Dromer F."/>
            <person name="Young S.K."/>
            <person name="Zeng Q."/>
            <person name="Gargeya S."/>
            <person name="Fitzgerald M."/>
            <person name="Abouelleil A."/>
            <person name="Alvarado L."/>
            <person name="Berlin A.M."/>
            <person name="Chapman S.B."/>
            <person name="Dewar J."/>
            <person name="Goldberg J."/>
            <person name="Griggs A."/>
            <person name="Gujja S."/>
            <person name="Hansen M."/>
            <person name="Howarth C."/>
            <person name="Imamovic A."/>
            <person name="Larimer J."/>
            <person name="McCowan C."/>
            <person name="Murphy C."/>
            <person name="Pearson M."/>
            <person name="Priest M."/>
            <person name="Roberts A."/>
            <person name="Saif S."/>
            <person name="Shea T."/>
            <person name="Sykes S."/>
            <person name="Wortman J."/>
            <person name="Nusbaum C."/>
            <person name="Birren B."/>
        </authorList>
    </citation>
    <scope>NUCLEOTIDE SEQUENCE [LARGE SCALE GENOMIC DNA]</scope>
    <source>
        <strain evidence="1">CBS 10118</strain>
    </source>
</reference>
<gene>
    <name evidence="1" type="ORF">I302_07360</name>
    <name evidence="2" type="ORF">I302_108273</name>
</gene>
<dbReference type="Proteomes" id="UP000092730">
    <property type="component" value="Chromosome 7"/>
</dbReference>
<accession>A0A1B9FW75</accession>
<dbReference type="EMBL" id="CP144547">
    <property type="protein sequence ID" value="WVW86231.1"/>
    <property type="molecule type" value="Genomic_DNA"/>
</dbReference>
<dbReference type="VEuPathDB" id="FungiDB:I302_07360"/>
<dbReference type="AlphaFoldDB" id="A0A1B9FW75"/>
<dbReference type="KEGG" id="kbi:30211759"/>
<evidence type="ECO:0000313" key="3">
    <source>
        <dbReference type="Proteomes" id="UP000092730"/>
    </source>
</evidence>
<dbReference type="EMBL" id="KI894024">
    <property type="protein sequence ID" value="OCF23010.1"/>
    <property type="molecule type" value="Genomic_DNA"/>
</dbReference>